<evidence type="ECO:0000313" key="6">
    <source>
        <dbReference type="Proteomes" id="UP000011867"/>
    </source>
</evidence>
<dbReference type="Gene3D" id="3.90.120.10">
    <property type="entry name" value="DNA Methylase, subunit A, domain 2"/>
    <property type="match status" value="1"/>
</dbReference>
<evidence type="ECO:0000256" key="1">
    <source>
        <dbReference type="ARBA" id="ARBA00011975"/>
    </source>
</evidence>
<dbReference type="PANTHER" id="PTHR10629:SF52">
    <property type="entry name" value="DNA (CYTOSINE-5)-METHYLTRANSFERASE 1"/>
    <property type="match status" value="1"/>
</dbReference>
<dbReference type="GO" id="GO:0003677">
    <property type="term" value="F:DNA binding"/>
    <property type="evidence" value="ECO:0007669"/>
    <property type="project" value="TreeGrafter"/>
</dbReference>
<dbReference type="EMBL" id="HF582854">
    <property type="protein sequence ID" value="CCQ36355.1"/>
    <property type="molecule type" value="Genomic_DNA"/>
</dbReference>
<evidence type="ECO:0000313" key="5">
    <source>
        <dbReference type="EMBL" id="CCQ36355.1"/>
    </source>
</evidence>
<protein>
    <recommendedName>
        <fullName evidence="1">DNA (cytosine-5-)-methyltransferase</fullName>
        <ecNumber evidence="1">2.1.1.37</ecNumber>
    </recommendedName>
</protein>
<dbReference type="InterPro" id="IPR001525">
    <property type="entry name" value="C5_MeTfrase"/>
</dbReference>
<name>M1Y1K5_NATM8</name>
<dbReference type="AlphaFoldDB" id="M1Y1K5"/>
<dbReference type="GeneID" id="14651135"/>
<keyword evidence="2 5" id="KW-0489">Methyltransferase</keyword>
<dbReference type="InterPro" id="IPR029063">
    <property type="entry name" value="SAM-dependent_MTases_sf"/>
</dbReference>
<dbReference type="PANTHER" id="PTHR10629">
    <property type="entry name" value="CYTOSINE-SPECIFIC METHYLTRANSFERASE"/>
    <property type="match status" value="1"/>
</dbReference>
<dbReference type="STRING" id="268739.Nmlp_2178"/>
<evidence type="ECO:0000256" key="2">
    <source>
        <dbReference type="ARBA" id="ARBA00022603"/>
    </source>
</evidence>
<keyword evidence="4" id="KW-0949">S-adenosyl-L-methionine</keyword>
<dbReference type="Proteomes" id="UP000011867">
    <property type="component" value="Chromosome"/>
</dbReference>
<dbReference type="PROSITE" id="PS51679">
    <property type="entry name" value="SAM_MT_C5"/>
    <property type="match status" value="1"/>
</dbReference>
<dbReference type="InterPro" id="IPR031303">
    <property type="entry name" value="C5_meth_CS"/>
</dbReference>
<dbReference type="SUPFAM" id="SSF53335">
    <property type="entry name" value="S-adenosyl-L-methionine-dependent methyltransferases"/>
    <property type="match status" value="1"/>
</dbReference>
<reference evidence="5 6" key="1">
    <citation type="journal article" date="2013" name="Genome Announc.">
        <title>Genome of the haloarchaeon Natronomonas moolapensis, a neutrophilic member of a previously haloalkaliphilic genus.</title>
        <authorList>
            <person name="Dyall-Smith M.L."/>
            <person name="Pfeiffer F."/>
            <person name="Oberwinkler T."/>
            <person name="Klee K."/>
            <person name="Rampp M."/>
            <person name="Palm P."/>
            <person name="Gross K."/>
            <person name="Schuster S.C."/>
            <person name="Oesterhelt D."/>
        </authorList>
    </citation>
    <scope>NUCLEOTIDE SEQUENCE [LARGE SCALE GENOMIC DNA]</scope>
    <source>
        <strain evidence="6">DSM 18674 / JCM 14361 / 8.8.11</strain>
    </source>
</reference>
<dbReference type="Gene3D" id="3.40.50.150">
    <property type="entry name" value="Vaccinia Virus protein VP39"/>
    <property type="match status" value="1"/>
</dbReference>
<accession>M1Y1K5</accession>
<dbReference type="OrthoDB" id="5033at2157"/>
<dbReference type="eggNOG" id="arCOG04157">
    <property type="taxonomic scope" value="Archaea"/>
</dbReference>
<dbReference type="InterPro" id="IPR050390">
    <property type="entry name" value="C5-Methyltransferase"/>
</dbReference>
<keyword evidence="3 5" id="KW-0808">Transferase</keyword>
<sequence>MHISAIDLFCGAGGLTNGLERAGICVEAGIDIDPDSEFPYEQNNDAEFLLKDIAELAREEPEMVTEYFDSEADATLLAGCAPCQPFSPLTHGSDSSEHSKYGMLRAFLEIVRESDPDFVVMENVFEVRHADVYDEFIDGLDQLGYNLNPKSDRRVYCPEYDIPQTRRRWVVLASKKGRIDLGAPLNPEPADYPTVKDRIDHLDPLEAGETSKEDPLHTARSLSETNIKRIRCSNPGGSWKDWPEELRLDCHKKASGQTYEAVYGRMVADEPAPTITTQFYNLGSGRFGHYDTDQDRALSLREGAMIQTFPEDYRFADDLEEVEIIKVGRLIGNAVPPRLGEVVGDRVSEFLMWMDRQATITDFSPSESV</sequence>
<dbReference type="GO" id="GO:0044027">
    <property type="term" value="P:negative regulation of gene expression via chromosomal CpG island methylation"/>
    <property type="evidence" value="ECO:0007669"/>
    <property type="project" value="TreeGrafter"/>
</dbReference>
<dbReference type="GO" id="GO:0032259">
    <property type="term" value="P:methylation"/>
    <property type="evidence" value="ECO:0007669"/>
    <property type="project" value="UniProtKB-KW"/>
</dbReference>
<dbReference type="EC" id="2.1.1.37" evidence="1"/>
<organism evidence="5 6">
    <name type="scientific">Natronomonas moolapensis (strain DSM 18674 / CECT 7526 / JCM 14361 / 8.8.11)</name>
    <dbReference type="NCBI Taxonomy" id="268739"/>
    <lineage>
        <taxon>Archaea</taxon>
        <taxon>Methanobacteriati</taxon>
        <taxon>Methanobacteriota</taxon>
        <taxon>Stenosarchaea group</taxon>
        <taxon>Halobacteria</taxon>
        <taxon>Halobacteriales</taxon>
        <taxon>Natronomonadaceae</taxon>
        <taxon>Natronomonas</taxon>
    </lineage>
</organism>
<keyword evidence="6" id="KW-1185">Reference proteome</keyword>
<dbReference type="HOGENOM" id="CLU_006958_2_2_2"/>
<dbReference type="PROSITE" id="PS00095">
    <property type="entry name" value="C5_MTASE_2"/>
    <property type="match status" value="1"/>
</dbReference>
<dbReference type="GO" id="GO:0003886">
    <property type="term" value="F:DNA (cytosine-5-)-methyltransferase activity"/>
    <property type="evidence" value="ECO:0007669"/>
    <property type="project" value="UniProtKB-EC"/>
</dbReference>
<dbReference type="RefSeq" id="WP_015409157.1">
    <property type="nucleotide sequence ID" value="NC_020388.1"/>
</dbReference>
<proteinExistence type="predicted"/>
<evidence type="ECO:0000256" key="4">
    <source>
        <dbReference type="ARBA" id="ARBA00022691"/>
    </source>
</evidence>
<dbReference type="KEGG" id="nmo:Nmlp_2178"/>
<evidence type="ECO:0000256" key="3">
    <source>
        <dbReference type="ARBA" id="ARBA00022679"/>
    </source>
</evidence>
<gene>
    <name evidence="5" type="ordered locus">Nmlp_2178</name>
</gene>
<dbReference type="Pfam" id="PF00145">
    <property type="entry name" value="DNA_methylase"/>
    <property type="match status" value="1"/>
</dbReference>
<dbReference type="REBASE" id="60714">
    <property type="entry name" value="M1.Nmo8811ORF2178P"/>
</dbReference>
<dbReference type="PRINTS" id="PR00105">
    <property type="entry name" value="C5METTRFRASE"/>
</dbReference>